<proteinExistence type="inferred from homology"/>
<dbReference type="Gene3D" id="3.20.20.120">
    <property type="entry name" value="Enolase-like C-terminal domain"/>
    <property type="match status" value="1"/>
</dbReference>
<dbReference type="GO" id="GO:0006096">
    <property type="term" value="P:glycolytic process"/>
    <property type="evidence" value="ECO:0007669"/>
    <property type="project" value="UniProtKB-UniPathway"/>
</dbReference>
<accession>A0A538S800</accession>
<keyword evidence="6" id="KW-0324">Glycolysis</keyword>
<name>A0A538S800_UNCEI</name>
<dbReference type="GO" id="GO:0000287">
    <property type="term" value="F:magnesium ion binding"/>
    <property type="evidence" value="ECO:0007669"/>
    <property type="project" value="InterPro"/>
</dbReference>
<feature type="non-terminal residue" evidence="9">
    <location>
        <position position="1"/>
    </location>
</feature>
<evidence type="ECO:0000313" key="10">
    <source>
        <dbReference type="Proteomes" id="UP000316292"/>
    </source>
</evidence>
<dbReference type="GO" id="GO:0004634">
    <property type="term" value="F:phosphopyruvate hydratase activity"/>
    <property type="evidence" value="ECO:0007669"/>
    <property type="project" value="UniProtKB-EC"/>
</dbReference>
<keyword evidence="5" id="KW-0964">Secreted</keyword>
<protein>
    <recommendedName>
        <fullName evidence="4">Enolase</fullName>
        <ecNumber evidence="3">4.2.1.11</ecNumber>
    </recommendedName>
</protein>
<dbReference type="GO" id="GO:0000015">
    <property type="term" value="C:phosphopyruvate hydratase complex"/>
    <property type="evidence" value="ECO:0007669"/>
    <property type="project" value="InterPro"/>
</dbReference>
<evidence type="ECO:0000256" key="2">
    <source>
        <dbReference type="ARBA" id="ARBA00009604"/>
    </source>
</evidence>
<evidence type="ECO:0000259" key="8">
    <source>
        <dbReference type="SMART" id="SM01192"/>
    </source>
</evidence>
<comment type="caution">
    <text evidence="9">The sequence shown here is derived from an EMBL/GenBank/DDBJ whole genome shotgun (WGS) entry which is preliminary data.</text>
</comment>
<evidence type="ECO:0000256" key="7">
    <source>
        <dbReference type="ARBA" id="ARBA00023239"/>
    </source>
</evidence>
<dbReference type="SMART" id="SM01192">
    <property type="entry name" value="Enolase_C"/>
    <property type="match status" value="1"/>
</dbReference>
<sequence length="68" mass="7195">TEDTTIADLAVAVNAGQIKTGSLSRSDRVAKYNQLLRIEETLADEAVYLGAAAFRRLAGGSRETAAAR</sequence>
<organism evidence="9 10">
    <name type="scientific">Eiseniibacteriota bacterium</name>
    <dbReference type="NCBI Taxonomy" id="2212470"/>
    <lineage>
        <taxon>Bacteria</taxon>
        <taxon>Candidatus Eiseniibacteriota</taxon>
    </lineage>
</organism>
<dbReference type="InterPro" id="IPR000941">
    <property type="entry name" value="Enolase"/>
</dbReference>
<dbReference type="UniPathway" id="UPA00109">
    <property type="reaction ID" value="UER00187"/>
</dbReference>
<dbReference type="Pfam" id="PF00113">
    <property type="entry name" value="Enolase_C"/>
    <property type="match status" value="1"/>
</dbReference>
<comment type="pathway">
    <text evidence="1">Carbohydrate degradation; glycolysis; pyruvate from D-glyceraldehyde 3-phosphate: step 4/5.</text>
</comment>
<evidence type="ECO:0000256" key="1">
    <source>
        <dbReference type="ARBA" id="ARBA00005031"/>
    </source>
</evidence>
<dbReference type="InterPro" id="IPR020810">
    <property type="entry name" value="Enolase_C"/>
</dbReference>
<evidence type="ECO:0000313" key="9">
    <source>
        <dbReference type="EMBL" id="TMQ47490.1"/>
    </source>
</evidence>
<evidence type="ECO:0000256" key="5">
    <source>
        <dbReference type="ARBA" id="ARBA00022525"/>
    </source>
</evidence>
<gene>
    <name evidence="9" type="ORF">E6K71_09710</name>
</gene>
<dbReference type="Proteomes" id="UP000316292">
    <property type="component" value="Unassembled WGS sequence"/>
</dbReference>
<feature type="domain" description="Enolase C-terminal TIM barrel" evidence="8">
    <location>
        <begin position="1"/>
        <end position="56"/>
    </location>
</feature>
<dbReference type="PANTHER" id="PTHR11902">
    <property type="entry name" value="ENOLASE"/>
    <property type="match status" value="1"/>
</dbReference>
<dbReference type="PANTHER" id="PTHR11902:SF1">
    <property type="entry name" value="ENOLASE"/>
    <property type="match status" value="1"/>
</dbReference>
<dbReference type="AlphaFoldDB" id="A0A538S800"/>
<dbReference type="InterPro" id="IPR036849">
    <property type="entry name" value="Enolase-like_C_sf"/>
</dbReference>
<dbReference type="EMBL" id="VBOR01000109">
    <property type="protein sequence ID" value="TMQ47490.1"/>
    <property type="molecule type" value="Genomic_DNA"/>
</dbReference>
<reference evidence="9 10" key="1">
    <citation type="journal article" date="2019" name="Nat. Microbiol.">
        <title>Mediterranean grassland soil C-N compound turnover is dependent on rainfall and depth, and is mediated by genomically divergent microorganisms.</title>
        <authorList>
            <person name="Diamond S."/>
            <person name="Andeer P.F."/>
            <person name="Li Z."/>
            <person name="Crits-Christoph A."/>
            <person name="Burstein D."/>
            <person name="Anantharaman K."/>
            <person name="Lane K.R."/>
            <person name="Thomas B.C."/>
            <person name="Pan C."/>
            <person name="Northen T.R."/>
            <person name="Banfield J.F."/>
        </authorList>
    </citation>
    <scope>NUCLEOTIDE SEQUENCE [LARGE SCALE GENOMIC DNA]</scope>
    <source>
        <strain evidence="9">WS_1</strain>
    </source>
</reference>
<evidence type="ECO:0000256" key="3">
    <source>
        <dbReference type="ARBA" id="ARBA00012058"/>
    </source>
</evidence>
<dbReference type="SUPFAM" id="SSF51604">
    <property type="entry name" value="Enolase C-terminal domain-like"/>
    <property type="match status" value="1"/>
</dbReference>
<evidence type="ECO:0000256" key="6">
    <source>
        <dbReference type="ARBA" id="ARBA00023152"/>
    </source>
</evidence>
<evidence type="ECO:0000256" key="4">
    <source>
        <dbReference type="ARBA" id="ARBA00017068"/>
    </source>
</evidence>
<dbReference type="EC" id="4.2.1.11" evidence="3"/>
<keyword evidence="7" id="KW-0456">Lyase</keyword>
<comment type="similarity">
    <text evidence="2">Belongs to the enolase family.</text>
</comment>